<dbReference type="InterPro" id="IPR005467">
    <property type="entry name" value="His_kinase_dom"/>
</dbReference>
<evidence type="ECO:0000256" key="6">
    <source>
        <dbReference type="ARBA" id="ARBA00022692"/>
    </source>
</evidence>
<dbReference type="InterPro" id="IPR036097">
    <property type="entry name" value="HisK_dim/P_sf"/>
</dbReference>
<evidence type="ECO:0000256" key="11">
    <source>
        <dbReference type="SAM" id="Phobius"/>
    </source>
</evidence>
<evidence type="ECO:0000256" key="9">
    <source>
        <dbReference type="ARBA" id="ARBA00023012"/>
    </source>
</evidence>
<evidence type="ECO:0000256" key="7">
    <source>
        <dbReference type="ARBA" id="ARBA00022777"/>
    </source>
</evidence>
<sequence length="462" mass="49712">MSWNWIRQASTRQRLLALLLPAMTLMAAVGLWFTREDAIASTNAAYDRSLLGAIRALDLNVSTASGGLAVELPYRLFEFFQLTAKGSVYFRVATADGLVELGNPDLPAPPAALQPGRPVFYDASYFGENVRVGAFMRALDDAPEGSDSRYLVIQVAEGTASREQFTAGFVRRAALRDGALLAVLLASVVAVLGVALRPITRLAAQTRSRAPDDLRPIETDGLPRDIQPLVAAVNQQMERTRQLMDERQSFVDDASHQLRTPLATLRAQLDYTLREPDAGRQRLALQALSAALSGAIRAANQLLALARSDTAQALLEPVDLARLARDVAVELLPLARTRGVDLGVEGDAGQTWARGDRELLRQALLNITHNAIEHGREHGVVTLTAGADAQGWQLRVVDDGPGMPPELAGRAGQRFAKGRESRGSGLGLAIARSVIGRHGGALRLEAAPLGQGACVTLWWPRA</sequence>
<reference evidence="14 15" key="1">
    <citation type="submission" date="2018-09" db="EMBL/GenBank/DDBJ databases">
        <title>Genome comparison of Alicycliphilus sp. BQ1, a polyurethanolytic bacterium, with its closest phylogenetic relatives Alicycliphilus denitrificans BC and K601, unable to attack polyurethane.</title>
        <authorList>
            <person name="Loza-Tavera H."/>
            <person name="Lozano L."/>
            <person name="Cevallos M."/>
            <person name="Maya-Lucas O."/>
            <person name="Garcia-Mena J."/>
            <person name="Hernandez J."/>
        </authorList>
    </citation>
    <scope>NUCLEOTIDE SEQUENCE [LARGE SCALE GENOMIC DNA]</scope>
    <source>
        <strain evidence="14 15">BQ1</strain>
    </source>
</reference>
<dbReference type="InterPro" id="IPR050428">
    <property type="entry name" value="TCS_sensor_his_kinase"/>
</dbReference>
<dbReference type="PRINTS" id="PR00344">
    <property type="entry name" value="BCTRLSENSOR"/>
</dbReference>
<dbReference type="EMBL" id="NKDB02000001">
    <property type="protein sequence ID" value="RKJ99714.1"/>
    <property type="molecule type" value="Genomic_DNA"/>
</dbReference>
<dbReference type="AlphaFoldDB" id="A0A420KIE4"/>
<dbReference type="GO" id="GO:0005886">
    <property type="term" value="C:plasma membrane"/>
    <property type="evidence" value="ECO:0007669"/>
    <property type="project" value="TreeGrafter"/>
</dbReference>
<dbReference type="Gene3D" id="3.30.565.10">
    <property type="entry name" value="Histidine kinase-like ATPase, C-terminal domain"/>
    <property type="match status" value="1"/>
</dbReference>
<evidence type="ECO:0000256" key="5">
    <source>
        <dbReference type="ARBA" id="ARBA00022679"/>
    </source>
</evidence>
<dbReference type="InterPro" id="IPR013727">
    <property type="entry name" value="2CSK_N"/>
</dbReference>
<keyword evidence="6 11" id="KW-0812">Transmembrane</keyword>
<dbReference type="PROSITE" id="PS50885">
    <property type="entry name" value="HAMP"/>
    <property type="match status" value="1"/>
</dbReference>
<keyword evidence="5" id="KW-0808">Transferase</keyword>
<evidence type="ECO:0000256" key="3">
    <source>
        <dbReference type="ARBA" id="ARBA00012438"/>
    </source>
</evidence>
<evidence type="ECO:0000256" key="4">
    <source>
        <dbReference type="ARBA" id="ARBA00022553"/>
    </source>
</evidence>
<evidence type="ECO:0000256" key="1">
    <source>
        <dbReference type="ARBA" id="ARBA00000085"/>
    </source>
</evidence>
<name>A0A420KIE4_9BURK</name>
<protein>
    <recommendedName>
        <fullName evidence="3">histidine kinase</fullName>
        <ecNumber evidence="3">2.7.13.3</ecNumber>
    </recommendedName>
</protein>
<dbReference type="Pfam" id="PF00512">
    <property type="entry name" value="HisKA"/>
    <property type="match status" value="1"/>
</dbReference>
<evidence type="ECO:0000256" key="2">
    <source>
        <dbReference type="ARBA" id="ARBA00004370"/>
    </source>
</evidence>
<dbReference type="PROSITE" id="PS50109">
    <property type="entry name" value="HIS_KIN"/>
    <property type="match status" value="1"/>
</dbReference>
<dbReference type="Gene3D" id="1.10.287.130">
    <property type="match status" value="1"/>
</dbReference>
<proteinExistence type="predicted"/>
<evidence type="ECO:0000256" key="10">
    <source>
        <dbReference type="ARBA" id="ARBA00023136"/>
    </source>
</evidence>
<dbReference type="SMART" id="SM00388">
    <property type="entry name" value="HisKA"/>
    <property type="match status" value="1"/>
</dbReference>
<keyword evidence="9" id="KW-0902">Two-component regulatory system</keyword>
<comment type="caution">
    <text evidence="14">The sequence shown here is derived from an EMBL/GenBank/DDBJ whole genome shotgun (WGS) entry which is preliminary data.</text>
</comment>
<dbReference type="EC" id="2.7.13.3" evidence="3"/>
<dbReference type="Pfam" id="PF02518">
    <property type="entry name" value="HATPase_c"/>
    <property type="match status" value="1"/>
</dbReference>
<dbReference type="SUPFAM" id="SSF55874">
    <property type="entry name" value="ATPase domain of HSP90 chaperone/DNA topoisomerase II/histidine kinase"/>
    <property type="match status" value="1"/>
</dbReference>
<dbReference type="CDD" id="cd00082">
    <property type="entry name" value="HisKA"/>
    <property type="match status" value="1"/>
</dbReference>
<dbReference type="InterPro" id="IPR003660">
    <property type="entry name" value="HAMP_dom"/>
</dbReference>
<dbReference type="CDD" id="cd00075">
    <property type="entry name" value="HATPase"/>
    <property type="match status" value="1"/>
</dbReference>
<dbReference type="Proteomes" id="UP000216225">
    <property type="component" value="Unassembled WGS sequence"/>
</dbReference>
<dbReference type="SMART" id="SM00387">
    <property type="entry name" value="HATPase_c"/>
    <property type="match status" value="1"/>
</dbReference>
<evidence type="ECO:0000259" key="12">
    <source>
        <dbReference type="PROSITE" id="PS50109"/>
    </source>
</evidence>
<comment type="subcellular location">
    <subcellularLocation>
        <location evidence="2">Membrane</location>
    </subcellularLocation>
</comment>
<dbReference type="InterPro" id="IPR036890">
    <property type="entry name" value="HATPase_C_sf"/>
</dbReference>
<keyword evidence="7 14" id="KW-0418">Kinase</keyword>
<dbReference type="InterPro" id="IPR004358">
    <property type="entry name" value="Sig_transdc_His_kin-like_C"/>
</dbReference>
<dbReference type="SUPFAM" id="SSF47384">
    <property type="entry name" value="Homodimeric domain of signal transducing histidine kinase"/>
    <property type="match status" value="1"/>
</dbReference>
<dbReference type="GO" id="GO:0000155">
    <property type="term" value="F:phosphorelay sensor kinase activity"/>
    <property type="evidence" value="ECO:0007669"/>
    <property type="project" value="InterPro"/>
</dbReference>
<dbReference type="Pfam" id="PF08521">
    <property type="entry name" value="2CSK_N"/>
    <property type="match status" value="1"/>
</dbReference>
<organism evidence="14 15">
    <name type="scientific">Alicycliphilus denitrificans</name>
    <dbReference type="NCBI Taxonomy" id="179636"/>
    <lineage>
        <taxon>Bacteria</taxon>
        <taxon>Pseudomonadati</taxon>
        <taxon>Pseudomonadota</taxon>
        <taxon>Betaproteobacteria</taxon>
        <taxon>Burkholderiales</taxon>
        <taxon>Comamonadaceae</taxon>
        <taxon>Alicycliphilus</taxon>
    </lineage>
</organism>
<keyword evidence="4" id="KW-0597">Phosphoprotein</keyword>
<dbReference type="InterPro" id="IPR003661">
    <property type="entry name" value="HisK_dim/P_dom"/>
</dbReference>
<feature type="domain" description="HAMP" evidence="13">
    <location>
        <begin position="193"/>
        <end position="245"/>
    </location>
</feature>
<feature type="domain" description="Histidine kinase" evidence="12">
    <location>
        <begin position="253"/>
        <end position="462"/>
    </location>
</feature>
<dbReference type="InterPro" id="IPR003594">
    <property type="entry name" value="HATPase_dom"/>
</dbReference>
<evidence type="ECO:0000313" key="14">
    <source>
        <dbReference type="EMBL" id="RKJ99714.1"/>
    </source>
</evidence>
<gene>
    <name evidence="14" type="ORF">CE154_008350</name>
</gene>
<dbReference type="PANTHER" id="PTHR45436:SF1">
    <property type="entry name" value="SENSOR PROTEIN QSEC"/>
    <property type="match status" value="1"/>
</dbReference>
<keyword evidence="10 11" id="KW-0472">Membrane</keyword>
<evidence type="ECO:0000313" key="15">
    <source>
        <dbReference type="Proteomes" id="UP000216225"/>
    </source>
</evidence>
<dbReference type="PANTHER" id="PTHR45436">
    <property type="entry name" value="SENSOR HISTIDINE KINASE YKOH"/>
    <property type="match status" value="1"/>
</dbReference>
<dbReference type="RefSeq" id="WP_094436810.1">
    <property type="nucleotide sequence ID" value="NZ_NKDB02000001.1"/>
</dbReference>
<comment type="catalytic activity">
    <reaction evidence="1">
        <text>ATP + protein L-histidine = ADP + protein N-phospho-L-histidine.</text>
        <dbReference type="EC" id="2.7.13.3"/>
    </reaction>
</comment>
<accession>A0A420KIE4</accession>
<evidence type="ECO:0000256" key="8">
    <source>
        <dbReference type="ARBA" id="ARBA00022989"/>
    </source>
</evidence>
<evidence type="ECO:0000259" key="13">
    <source>
        <dbReference type="PROSITE" id="PS50885"/>
    </source>
</evidence>
<feature type="transmembrane region" description="Helical" evidence="11">
    <location>
        <begin position="179"/>
        <end position="199"/>
    </location>
</feature>
<keyword evidence="8 11" id="KW-1133">Transmembrane helix</keyword>